<sequence length="45" mass="4799">MDSVAGLHGHVSSIPGKGLPFYRDSVLMNLKGFIAADELVVRTAK</sequence>
<proteinExistence type="predicted"/>
<dbReference type="EMBL" id="LKHV01000005">
    <property type="protein sequence ID" value="KRG18773.1"/>
    <property type="molecule type" value="Genomic_DNA"/>
</dbReference>
<comment type="caution">
    <text evidence="1">The sequence shown here is derived from an EMBL/GenBank/DDBJ whole genome shotgun (WGS) entry which is preliminary data.</text>
</comment>
<gene>
    <name evidence="1" type="ORF">CC99x_01254</name>
</gene>
<organism evidence="1">
    <name type="scientific">Candidatus Berkiella cookevillensis</name>
    <dbReference type="NCBI Taxonomy" id="437022"/>
    <lineage>
        <taxon>Bacteria</taxon>
        <taxon>Pseudomonadati</taxon>
        <taxon>Pseudomonadota</taxon>
        <taxon>Gammaproteobacteria</taxon>
        <taxon>Candidatus Berkiellales</taxon>
        <taxon>Candidatus Berkiellaceae</taxon>
        <taxon>Candidatus Berkiella</taxon>
    </lineage>
</organism>
<reference evidence="1" key="1">
    <citation type="submission" date="2015-09" db="EMBL/GenBank/DDBJ databases">
        <title>Draft Genome Sequences of Two Novel Amoeba-resistant Intranuclear Bacteria, Candidatus Berkiella cookevillensis and Candidatus Berkiella aquae.</title>
        <authorList>
            <person name="Mehari Y.T."/>
            <person name="Arivett B.A."/>
            <person name="Farone A.L."/>
            <person name="Gunderson J.H."/>
            <person name="Farone M.B."/>
        </authorList>
    </citation>
    <scope>NUCLEOTIDE SEQUENCE [LARGE SCALE GENOMIC DNA]</scope>
    <source>
        <strain evidence="1">CC99</strain>
    </source>
</reference>
<protein>
    <submittedName>
        <fullName evidence="1">Uncharacterized protein</fullName>
    </submittedName>
</protein>
<evidence type="ECO:0000313" key="1">
    <source>
        <dbReference type="EMBL" id="KRG18773.1"/>
    </source>
</evidence>
<name>A0A0Q9YE93_9GAMM</name>
<dbReference type="AlphaFoldDB" id="A0A0Q9YE93"/>
<accession>A0A0Q9YE93</accession>